<sequence>MKVLLLDLDSTTPSHLGCYGYHRNTSPNIDSIAAEGVTFTNYYTTDAPCLPSRTALMTGMFGIHNGVVGHGGTAADLHHEGVDREFRSRLGSESFPSIFREAGLRTALISPFGERHTAWPFYAGFNEIYNTGRCGMESAEEVTPAVLDWLDRNAGQDDWMLYVNYWDPHTPYRAPASFGNPFAEEPLPAWLTDDVLQEHRNKVGPHSASEINMYDNRTLDKYPRYPGEIADNAGLRRMIDGYDCGIRYMDGHIGAIFQSLEQQGIMDEVAIIITADHGENMGELGIYGEHGTADQGTCRIPMIIRWPGSLKGHVNRGLHYHLDLPPTIADLLGLKPAPSWDGQSYAPALLAEEESGRDYLVVSQCAHVCQRSVRFGDWLYIRTYHDGYHLFDREMLFNLDQDPHELRNLAGARPDLCREGTYLLHDWHENMMRSMPFDTDPLWTVMKEGGPYHAKGHLKSYAERLVQTGRGHAVAELRNRHPQEFR</sequence>
<evidence type="ECO:0000313" key="2">
    <source>
        <dbReference type="EMBL" id="RQW12768.1"/>
    </source>
</evidence>
<dbReference type="PANTHER" id="PTHR43751">
    <property type="entry name" value="SULFATASE"/>
    <property type="match status" value="1"/>
</dbReference>
<accession>A0A3N9P954</accession>
<dbReference type="Pfam" id="PF00884">
    <property type="entry name" value="Sulfatase"/>
    <property type="match status" value="1"/>
</dbReference>
<dbReference type="RefSeq" id="WP_124694805.1">
    <property type="nucleotide sequence ID" value="NZ_JBHUFE010000008.1"/>
</dbReference>
<proteinExistence type="predicted"/>
<dbReference type="InterPro" id="IPR052701">
    <property type="entry name" value="GAG_Ulvan_Degrading_Sulfatases"/>
</dbReference>
<organism evidence="2 3">
    <name type="scientific">Paenibacillus rhizophilus</name>
    <dbReference type="NCBI Taxonomy" id="1850366"/>
    <lineage>
        <taxon>Bacteria</taxon>
        <taxon>Bacillati</taxon>
        <taxon>Bacillota</taxon>
        <taxon>Bacilli</taxon>
        <taxon>Bacillales</taxon>
        <taxon>Paenibacillaceae</taxon>
        <taxon>Paenibacillus</taxon>
    </lineage>
</organism>
<dbReference type="OrthoDB" id="9762324at2"/>
<evidence type="ECO:0000313" key="3">
    <source>
        <dbReference type="Proteomes" id="UP000282529"/>
    </source>
</evidence>
<feature type="domain" description="Sulfatase N-terminal" evidence="1">
    <location>
        <begin position="3"/>
        <end position="333"/>
    </location>
</feature>
<evidence type="ECO:0000259" key="1">
    <source>
        <dbReference type="Pfam" id="PF00884"/>
    </source>
</evidence>
<comment type="caution">
    <text evidence="2">The sequence shown here is derived from an EMBL/GenBank/DDBJ whole genome shotgun (WGS) entry which is preliminary data.</text>
</comment>
<dbReference type="AlphaFoldDB" id="A0A3N9P954"/>
<protein>
    <submittedName>
        <fullName evidence="2">Sulfatase</fullName>
    </submittedName>
</protein>
<name>A0A3N9P954_9BACL</name>
<keyword evidence="3" id="KW-1185">Reference proteome</keyword>
<dbReference type="PANTHER" id="PTHR43751:SF3">
    <property type="entry name" value="SULFATASE N-TERMINAL DOMAIN-CONTAINING PROTEIN"/>
    <property type="match status" value="1"/>
</dbReference>
<gene>
    <name evidence="2" type="ORF">EH198_06905</name>
</gene>
<reference evidence="2 3" key="1">
    <citation type="submission" date="2018-11" db="EMBL/GenBank/DDBJ databases">
        <title>Genome sequence of strain 7197.</title>
        <authorList>
            <person name="Gao J."/>
            <person name="Sun J."/>
        </authorList>
    </citation>
    <scope>NUCLEOTIDE SEQUENCE [LARGE SCALE GENOMIC DNA]</scope>
    <source>
        <strain evidence="2 3">7197</strain>
    </source>
</reference>
<dbReference type="Gene3D" id="3.40.720.10">
    <property type="entry name" value="Alkaline Phosphatase, subunit A"/>
    <property type="match status" value="1"/>
</dbReference>
<dbReference type="InterPro" id="IPR000917">
    <property type="entry name" value="Sulfatase_N"/>
</dbReference>
<dbReference type="CDD" id="cd16148">
    <property type="entry name" value="sulfatase_like"/>
    <property type="match status" value="1"/>
</dbReference>
<dbReference type="EMBL" id="RQPI01000002">
    <property type="protein sequence ID" value="RQW12768.1"/>
    <property type="molecule type" value="Genomic_DNA"/>
</dbReference>
<dbReference type="SUPFAM" id="SSF53649">
    <property type="entry name" value="Alkaline phosphatase-like"/>
    <property type="match status" value="1"/>
</dbReference>
<dbReference type="InterPro" id="IPR017850">
    <property type="entry name" value="Alkaline_phosphatase_core_sf"/>
</dbReference>
<dbReference type="Proteomes" id="UP000282529">
    <property type="component" value="Unassembled WGS sequence"/>
</dbReference>